<name>A0A127F8A1_STEDE</name>
<organism evidence="1 2">
    <name type="scientific">Steroidobacter denitrificans</name>
    <dbReference type="NCBI Taxonomy" id="465721"/>
    <lineage>
        <taxon>Bacteria</taxon>
        <taxon>Pseudomonadati</taxon>
        <taxon>Pseudomonadota</taxon>
        <taxon>Gammaproteobacteria</taxon>
        <taxon>Steroidobacterales</taxon>
        <taxon>Steroidobacteraceae</taxon>
        <taxon>Steroidobacter</taxon>
    </lineage>
</organism>
<dbReference type="KEGG" id="sdf:ACG33_06040"/>
<dbReference type="CDD" id="cd22321">
    <property type="entry name" value="EcoO109I-like"/>
    <property type="match status" value="1"/>
</dbReference>
<dbReference type="OrthoDB" id="449755at2"/>
<sequence>MASKPRANPFFHALKSRRHVFSPEEIVALFNQVDEARVDTLAAALTGYISTNLPIAFERRNGLADYRTNPYVLMTSASVMNLADPARFGDFLFNSKLYMALETSFGKQIEAAFVSQYPIAATHRWTDAPEKLAEFAKLTGLDRQARAQQRLSSVWREIDRSCVVGNRRFLTSIKSGPNTINDTQVAGMTHAILTNYKAWMDDTRSTYPNVSELDIVLGLTYGTDRTTNNKENQILVKLLEQGFEEEDAVNKPGILIDQSTRSVRVYRCIGREFWAFVGQPDAPETTQFVFLEILLALAKALGSGIAAADIETRINTKLQHLAVALAKLQFPRNSLPEWVRDDFSDDQLFWFATAMTAFYDEGI</sequence>
<dbReference type="Proteomes" id="UP000070250">
    <property type="component" value="Chromosome"/>
</dbReference>
<keyword evidence="2" id="KW-1185">Reference proteome</keyword>
<proteinExistence type="predicted"/>
<dbReference type="RefSeq" id="WP_066919567.1">
    <property type="nucleotide sequence ID" value="NZ_CP011971.1"/>
</dbReference>
<gene>
    <name evidence="1" type="ORF">ACG33_06040</name>
</gene>
<evidence type="ECO:0000313" key="1">
    <source>
        <dbReference type="EMBL" id="AMN46663.1"/>
    </source>
</evidence>
<dbReference type="REBASE" id="139500">
    <property type="entry name" value="Sde18526ORF6035P"/>
</dbReference>
<evidence type="ECO:0000313" key="2">
    <source>
        <dbReference type="Proteomes" id="UP000070250"/>
    </source>
</evidence>
<dbReference type="InterPro" id="IPR012297">
    <property type="entry name" value="EcoO109IR_cat_dom_sf"/>
</dbReference>
<dbReference type="InterPro" id="IPR011335">
    <property type="entry name" value="Restrct_endonuc-II-like"/>
</dbReference>
<dbReference type="SUPFAM" id="SSF52980">
    <property type="entry name" value="Restriction endonuclease-like"/>
    <property type="match status" value="1"/>
</dbReference>
<dbReference type="AlphaFoldDB" id="A0A127F8A1"/>
<reference evidence="1 2" key="1">
    <citation type="submission" date="2015-06" db="EMBL/GenBank/DDBJ databases">
        <title>A Comprehensive Approach to Explore the Metabolic and Phylogenetic Diversity of Bacterial Steroid Degradation in the Environment: Testosterone as an Example.</title>
        <authorList>
            <person name="Yang F.-C."/>
            <person name="Chen Y.-L."/>
            <person name="Yu C.-P."/>
            <person name="Tang S.-L."/>
            <person name="Wang P.-H."/>
            <person name="Ismail W."/>
            <person name="Wang C.-H."/>
            <person name="Yang C.-Y."/>
            <person name="Chiang Y.-R."/>
        </authorList>
    </citation>
    <scope>NUCLEOTIDE SEQUENCE [LARGE SCALE GENOMIC DNA]</scope>
    <source>
        <strain evidence="1 2">DSM 18526</strain>
    </source>
</reference>
<protein>
    <submittedName>
        <fullName evidence="1">Uncharacterized protein</fullName>
    </submittedName>
</protein>
<dbReference type="EMBL" id="CP011971">
    <property type="protein sequence ID" value="AMN46663.1"/>
    <property type="molecule type" value="Genomic_DNA"/>
</dbReference>
<accession>A0A127F8A1</accession>
<dbReference type="Gene3D" id="3.40.1560.10">
    <property type="entry name" value="type ii restriction endonuclease, domain 2"/>
    <property type="match status" value="1"/>
</dbReference>